<name>A0A151PHU6_ALLMI</name>
<dbReference type="EMBL" id="AKHW03000179">
    <property type="protein sequence ID" value="KYO48610.1"/>
    <property type="molecule type" value="Genomic_DNA"/>
</dbReference>
<evidence type="ECO:0000256" key="1">
    <source>
        <dbReference type="SAM" id="MobiDB-lite"/>
    </source>
</evidence>
<accession>A0A151PHU6</accession>
<protein>
    <submittedName>
        <fullName evidence="2">Uncharacterized protein</fullName>
    </submittedName>
</protein>
<proteinExistence type="predicted"/>
<comment type="caution">
    <text evidence="2">The sequence shown here is derived from an EMBL/GenBank/DDBJ whole genome shotgun (WGS) entry which is preliminary data.</text>
</comment>
<organism evidence="2 3">
    <name type="scientific">Alligator mississippiensis</name>
    <name type="common">American alligator</name>
    <dbReference type="NCBI Taxonomy" id="8496"/>
    <lineage>
        <taxon>Eukaryota</taxon>
        <taxon>Metazoa</taxon>
        <taxon>Chordata</taxon>
        <taxon>Craniata</taxon>
        <taxon>Vertebrata</taxon>
        <taxon>Euteleostomi</taxon>
        <taxon>Archelosauria</taxon>
        <taxon>Archosauria</taxon>
        <taxon>Crocodylia</taxon>
        <taxon>Alligatoridae</taxon>
        <taxon>Alligatorinae</taxon>
        <taxon>Alligator</taxon>
    </lineage>
</organism>
<dbReference type="Proteomes" id="UP000050525">
    <property type="component" value="Unassembled WGS sequence"/>
</dbReference>
<feature type="compositionally biased region" description="Basic and acidic residues" evidence="1">
    <location>
        <begin position="11"/>
        <end position="20"/>
    </location>
</feature>
<gene>
    <name evidence="2" type="ORF">Y1Q_0004018</name>
</gene>
<feature type="region of interest" description="Disordered" evidence="1">
    <location>
        <begin position="1"/>
        <end position="44"/>
    </location>
</feature>
<keyword evidence="3" id="KW-1185">Reference proteome</keyword>
<evidence type="ECO:0000313" key="2">
    <source>
        <dbReference type="EMBL" id="KYO48610.1"/>
    </source>
</evidence>
<dbReference type="AlphaFoldDB" id="A0A151PHU6"/>
<reference evidence="2 3" key="1">
    <citation type="journal article" date="2012" name="Genome Biol.">
        <title>Sequencing three crocodilian genomes to illuminate the evolution of archosaurs and amniotes.</title>
        <authorList>
            <person name="St John J.A."/>
            <person name="Braun E.L."/>
            <person name="Isberg S.R."/>
            <person name="Miles L.G."/>
            <person name="Chong A.Y."/>
            <person name="Gongora J."/>
            <person name="Dalzell P."/>
            <person name="Moran C."/>
            <person name="Bed'hom B."/>
            <person name="Abzhanov A."/>
            <person name="Burgess S.C."/>
            <person name="Cooksey A.M."/>
            <person name="Castoe T.A."/>
            <person name="Crawford N.G."/>
            <person name="Densmore L.D."/>
            <person name="Drew J.C."/>
            <person name="Edwards S.V."/>
            <person name="Faircloth B.C."/>
            <person name="Fujita M.K."/>
            <person name="Greenwold M.J."/>
            <person name="Hoffmann F.G."/>
            <person name="Howard J.M."/>
            <person name="Iguchi T."/>
            <person name="Janes D.E."/>
            <person name="Khan S.Y."/>
            <person name="Kohno S."/>
            <person name="de Koning A.J."/>
            <person name="Lance S.L."/>
            <person name="McCarthy F.M."/>
            <person name="McCormack J.E."/>
            <person name="Merchant M.E."/>
            <person name="Peterson D.G."/>
            <person name="Pollock D.D."/>
            <person name="Pourmand N."/>
            <person name="Raney B.J."/>
            <person name="Roessler K.A."/>
            <person name="Sanford J.R."/>
            <person name="Sawyer R.H."/>
            <person name="Schmidt C.J."/>
            <person name="Triplett E.W."/>
            <person name="Tuberville T.D."/>
            <person name="Venegas-Anaya M."/>
            <person name="Howard J.T."/>
            <person name="Jarvis E.D."/>
            <person name="Guillette L.J.Jr."/>
            <person name="Glenn T.C."/>
            <person name="Green R.E."/>
            <person name="Ray D.A."/>
        </authorList>
    </citation>
    <scope>NUCLEOTIDE SEQUENCE [LARGE SCALE GENOMIC DNA]</scope>
    <source>
        <strain evidence="2">KSC_2009_1</strain>
    </source>
</reference>
<sequence>MGTSCGYENTLVKETDKNKDPNGQGPEQLIEEKEGGMNMNRPEGCLNRERTKDVFRKITEPNFVLEAALARPLLPRISFMDKERAGDGK</sequence>
<evidence type="ECO:0000313" key="3">
    <source>
        <dbReference type="Proteomes" id="UP000050525"/>
    </source>
</evidence>